<keyword evidence="3" id="KW-1185">Reference proteome</keyword>
<evidence type="ECO:0000313" key="3">
    <source>
        <dbReference type="Proteomes" id="UP000075321"/>
    </source>
</evidence>
<gene>
    <name evidence="2" type="ORF">HAPAU_14030</name>
</gene>
<dbReference type="AlphaFoldDB" id="A0A151AF43"/>
<protein>
    <submittedName>
        <fullName evidence="2">Uncharacterized protein</fullName>
    </submittedName>
</protein>
<feature type="transmembrane region" description="Helical" evidence="1">
    <location>
        <begin position="77"/>
        <end position="97"/>
    </location>
</feature>
<dbReference type="OrthoDB" id="313450at2157"/>
<dbReference type="Proteomes" id="UP000075321">
    <property type="component" value="Unassembled WGS sequence"/>
</dbReference>
<name>A0A151AF43_9EURY</name>
<dbReference type="Pfam" id="PF04307">
    <property type="entry name" value="YdjM"/>
    <property type="match status" value="1"/>
</dbReference>
<proteinExistence type="predicted"/>
<feature type="transmembrane region" description="Helical" evidence="1">
    <location>
        <begin position="239"/>
        <end position="258"/>
    </location>
</feature>
<comment type="caution">
    <text evidence="2">The sequence shown here is derived from an EMBL/GenBank/DDBJ whole genome shotgun (WGS) entry which is preliminary data.</text>
</comment>
<dbReference type="PATRIC" id="fig|1008153.3.peg.1414"/>
<dbReference type="RefSeq" id="WP_066380926.1">
    <property type="nucleotide sequence ID" value="NZ_LTAZ01000004.1"/>
</dbReference>
<sequence length="339" mass="34506">MFVGHAMLGFALVAGGARLFGRSRERSLTLGVLAGAFATVPDVDMLYALSGLVGETGGVEGFWSASTLVHRGSTHSLLVGVASALGFALCAAGLTSPRPTERFLGSRRARPAAGLATLLVLVAVAGATSGPLGLAVMGAFVLAGLAVTTAAVRLTDFGPVAIGSAALVGLLSHPFGDLLTGEPPLFLYPLDVHPVAERVLLSADPTVHLLGAFGLELATIWLAAAVYCRLTDRSILAHVHWRAALGVAYAGAVLALPAPTVDSAYRFVFSVLAVGVVGPAPLARQVSRPFRAADRGWPAFGTVGTGWPARSEGVLTPLLTGLAAITLAGLSFAVGYALL</sequence>
<evidence type="ECO:0000256" key="1">
    <source>
        <dbReference type="SAM" id="Phobius"/>
    </source>
</evidence>
<organism evidence="2 3">
    <name type="scientific">Halalkalicoccus paucihalophilus</name>
    <dbReference type="NCBI Taxonomy" id="1008153"/>
    <lineage>
        <taxon>Archaea</taxon>
        <taxon>Methanobacteriati</taxon>
        <taxon>Methanobacteriota</taxon>
        <taxon>Stenosarchaea group</taxon>
        <taxon>Halobacteria</taxon>
        <taxon>Halobacteriales</taxon>
        <taxon>Halococcaceae</taxon>
        <taxon>Halalkalicoccus</taxon>
    </lineage>
</organism>
<feature type="transmembrane region" description="Helical" evidence="1">
    <location>
        <begin position="318"/>
        <end position="338"/>
    </location>
</feature>
<dbReference type="InterPro" id="IPR007404">
    <property type="entry name" value="YdjM-like"/>
</dbReference>
<keyword evidence="1" id="KW-1133">Transmembrane helix</keyword>
<feature type="transmembrane region" description="Helical" evidence="1">
    <location>
        <begin position="109"/>
        <end position="128"/>
    </location>
</feature>
<keyword evidence="1" id="KW-0472">Membrane</keyword>
<dbReference type="EMBL" id="LTAZ01000004">
    <property type="protein sequence ID" value="KYH26306.1"/>
    <property type="molecule type" value="Genomic_DNA"/>
</dbReference>
<accession>A0A151AF43</accession>
<evidence type="ECO:0000313" key="2">
    <source>
        <dbReference type="EMBL" id="KYH26306.1"/>
    </source>
</evidence>
<keyword evidence="1" id="KW-0812">Transmembrane</keyword>
<reference evidence="2 3" key="1">
    <citation type="submission" date="2016-02" db="EMBL/GenBank/DDBJ databases">
        <title>Genome sequence of Halalkalicoccus paucihalophilus DSM 24557.</title>
        <authorList>
            <person name="Poehlein A."/>
            <person name="Daniel R."/>
        </authorList>
    </citation>
    <scope>NUCLEOTIDE SEQUENCE [LARGE SCALE GENOMIC DNA]</scope>
    <source>
        <strain evidence="2 3">DSM 24557</strain>
    </source>
</reference>
<feature type="transmembrane region" description="Helical" evidence="1">
    <location>
        <begin position="207"/>
        <end position="227"/>
    </location>
</feature>